<reference evidence="4 5" key="1">
    <citation type="submission" date="2018-10" db="EMBL/GenBank/DDBJ databases">
        <title>Comparative analysis of microorganisms from saline springs in Andes Mountain Range, Colombia.</title>
        <authorList>
            <person name="Rubin E."/>
        </authorList>
    </citation>
    <scope>NUCLEOTIDE SEQUENCE [LARGE SCALE GENOMIC DNA]</scope>
    <source>
        <strain evidence="4 5">USBA 36</strain>
    </source>
</reference>
<dbReference type="AlphaFoldDB" id="A0A420WRI4"/>
<dbReference type="InterPro" id="IPR003658">
    <property type="entry name" value="Anti-sigma_ant"/>
</dbReference>
<dbReference type="OrthoDB" id="280847at2"/>
<dbReference type="GO" id="GO:0043856">
    <property type="term" value="F:anti-sigma factor antagonist activity"/>
    <property type="evidence" value="ECO:0007669"/>
    <property type="project" value="InterPro"/>
</dbReference>
<dbReference type="NCBIfam" id="TIGR00377">
    <property type="entry name" value="ant_ant_sig"/>
    <property type="match status" value="1"/>
</dbReference>
<dbReference type="Pfam" id="PF01740">
    <property type="entry name" value="STAS"/>
    <property type="match status" value="1"/>
</dbReference>
<proteinExistence type="inferred from homology"/>
<evidence type="ECO:0000313" key="5">
    <source>
        <dbReference type="Proteomes" id="UP000277424"/>
    </source>
</evidence>
<dbReference type="PANTHER" id="PTHR33495">
    <property type="entry name" value="ANTI-SIGMA FACTOR ANTAGONIST TM_1081-RELATED-RELATED"/>
    <property type="match status" value="1"/>
</dbReference>
<protein>
    <recommendedName>
        <fullName evidence="2">Anti-sigma factor antagonist</fullName>
    </recommendedName>
</protein>
<evidence type="ECO:0000256" key="2">
    <source>
        <dbReference type="RuleBase" id="RU003749"/>
    </source>
</evidence>
<sequence length="111" mass="11881">MEIKESDHGDTLVVILSGRLDSTTAPEFERHIIGRIEGGRSDIVIDFGGLEFISSAGLRVMLMAAKRVKAGKGRLSLCALNDNIAKVFEISGFLAIFTIYPDSGAALAGNR</sequence>
<dbReference type="SUPFAM" id="SSF52091">
    <property type="entry name" value="SpoIIaa-like"/>
    <property type="match status" value="1"/>
</dbReference>
<dbReference type="RefSeq" id="WP_121218432.1">
    <property type="nucleotide sequence ID" value="NZ_RBIG01000001.1"/>
</dbReference>
<accession>A0A420WRI4</accession>
<comment type="caution">
    <text evidence="4">The sequence shown here is derived from an EMBL/GenBank/DDBJ whole genome shotgun (WGS) entry which is preliminary data.</text>
</comment>
<dbReference type="CDD" id="cd07043">
    <property type="entry name" value="STAS_anti-anti-sigma_factors"/>
    <property type="match status" value="1"/>
</dbReference>
<dbReference type="EMBL" id="RBIG01000001">
    <property type="protein sequence ID" value="RKQ73505.1"/>
    <property type="molecule type" value="Genomic_DNA"/>
</dbReference>
<organism evidence="4 5">
    <name type="scientific">Oceanibaculum indicum</name>
    <dbReference type="NCBI Taxonomy" id="526216"/>
    <lineage>
        <taxon>Bacteria</taxon>
        <taxon>Pseudomonadati</taxon>
        <taxon>Pseudomonadota</taxon>
        <taxon>Alphaproteobacteria</taxon>
        <taxon>Rhodospirillales</taxon>
        <taxon>Oceanibaculaceae</taxon>
        <taxon>Oceanibaculum</taxon>
    </lineage>
</organism>
<evidence type="ECO:0000259" key="3">
    <source>
        <dbReference type="PROSITE" id="PS50801"/>
    </source>
</evidence>
<dbReference type="InterPro" id="IPR036513">
    <property type="entry name" value="STAS_dom_sf"/>
</dbReference>
<feature type="domain" description="STAS" evidence="3">
    <location>
        <begin position="1"/>
        <end position="110"/>
    </location>
</feature>
<comment type="similarity">
    <text evidence="1 2">Belongs to the anti-sigma-factor antagonist family.</text>
</comment>
<evidence type="ECO:0000256" key="1">
    <source>
        <dbReference type="ARBA" id="ARBA00009013"/>
    </source>
</evidence>
<name>A0A420WRI4_9PROT</name>
<dbReference type="Gene3D" id="3.30.750.24">
    <property type="entry name" value="STAS domain"/>
    <property type="match status" value="1"/>
</dbReference>
<gene>
    <name evidence="4" type="ORF">BCL74_1294</name>
</gene>
<dbReference type="PROSITE" id="PS50801">
    <property type="entry name" value="STAS"/>
    <property type="match status" value="1"/>
</dbReference>
<evidence type="ECO:0000313" key="4">
    <source>
        <dbReference type="EMBL" id="RKQ73505.1"/>
    </source>
</evidence>
<dbReference type="Proteomes" id="UP000277424">
    <property type="component" value="Unassembled WGS sequence"/>
</dbReference>
<dbReference type="PANTHER" id="PTHR33495:SF2">
    <property type="entry name" value="ANTI-SIGMA FACTOR ANTAGONIST TM_1081-RELATED"/>
    <property type="match status" value="1"/>
</dbReference>
<dbReference type="InterPro" id="IPR002645">
    <property type="entry name" value="STAS_dom"/>
</dbReference>